<dbReference type="AlphaFoldDB" id="A0A6A8GT33"/>
<dbReference type="RefSeq" id="WP_154236596.1">
    <property type="nucleotide sequence ID" value="NZ_WKNS01000003.1"/>
</dbReference>
<accession>A0A6A8GT33</accession>
<dbReference type="Pfam" id="PF14335">
    <property type="entry name" value="DUF4391"/>
    <property type="match status" value="1"/>
</dbReference>
<protein>
    <submittedName>
        <fullName evidence="1">DUF4391 family protein</fullName>
    </submittedName>
</protein>
<proteinExistence type="predicted"/>
<dbReference type="InterPro" id="IPR025503">
    <property type="entry name" value="DUF4391"/>
</dbReference>
<organism evidence="1">
    <name type="scientific">Ligilactobacillus ruminis</name>
    <dbReference type="NCBI Taxonomy" id="1623"/>
    <lineage>
        <taxon>Bacteria</taxon>
        <taxon>Bacillati</taxon>
        <taxon>Bacillota</taxon>
        <taxon>Bacilli</taxon>
        <taxon>Lactobacillales</taxon>
        <taxon>Lactobacillaceae</taxon>
        <taxon>Ligilactobacillus</taxon>
    </lineage>
</organism>
<gene>
    <name evidence="1" type="ORF">GKC89_03530</name>
</gene>
<comment type="caution">
    <text evidence="1">The sequence shown here is derived from an EMBL/GenBank/DDBJ whole genome shotgun (WGS) entry which is preliminary data.</text>
</comment>
<reference evidence="1" key="1">
    <citation type="journal article" date="2019" name="Nat. Med.">
        <title>A library of human gut bacterial isolates paired with longitudinal multiomics data enables mechanistic microbiome research.</title>
        <authorList>
            <person name="Poyet M."/>
            <person name="Groussin M."/>
            <person name="Gibbons S.M."/>
            <person name="Avila-Pacheco J."/>
            <person name="Jiang X."/>
            <person name="Kearney S.M."/>
            <person name="Perrotta A.R."/>
            <person name="Berdy B."/>
            <person name="Zhao S."/>
            <person name="Lieberman T.D."/>
            <person name="Swanson P.K."/>
            <person name="Smith M."/>
            <person name="Roesemann S."/>
            <person name="Alexander J.E."/>
            <person name="Rich S.A."/>
            <person name="Livny J."/>
            <person name="Vlamakis H."/>
            <person name="Clish C."/>
            <person name="Bullock K."/>
            <person name="Deik A."/>
            <person name="Scott J."/>
            <person name="Pierce K.A."/>
            <person name="Xavier R.J."/>
            <person name="Alm E.J."/>
        </authorList>
    </citation>
    <scope>NUCLEOTIDE SEQUENCE</scope>
    <source>
        <strain evidence="1">BIOML-A18</strain>
    </source>
</reference>
<name>A0A6A8GT33_9LACO</name>
<evidence type="ECO:0000313" key="1">
    <source>
        <dbReference type="EMBL" id="MSA68192.1"/>
    </source>
</evidence>
<sequence length="210" mass="24287">MIDFPGSTRVGRRLPKEAFYKHLQLSAALKAKFVSDVDRITVENSLTKDNLNLAKATDVKEILLLSILLKKQDFDGKIVEAIARQNPHKLIFLLKYEDQRQLAVYHSKLYRSDWVPEGDLSLSLTGDTLDSIWEDLVRQIAVHSTAVLEKTDQTIDEQLKNQDEIDKLNKLIKKTEAAAWKEQQPKKRFELYTRVQKYKEQLEDLIHGKA</sequence>
<dbReference type="EMBL" id="WKOD01000007">
    <property type="protein sequence ID" value="MSA68192.1"/>
    <property type="molecule type" value="Genomic_DNA"/>
</dbReference>